<protein>
    <submittedName>
        <fullName evidence="1">Putative signal transducing protein</fullName>
    </submittedName>
</protein>
<dbReference type="Proteomes" id="UP000322294">
    <property type="component" value="Unassembled WGS sequence"/>
</dbReference>
<comment type="caution">
    <text evidence="1">The sequence shown here is derived from an EMBL/GenBank/DDBJ whole genome shotgun (WGS) entry which is preliminary data.</text>
</comment>
<evidence type="ECO:0000313" key="1">
    <source>
        <dbReference type="EMBL" id="TYP56712.1"/>
    </source>
</evidence>
<dbReference type="AlphaFoldDB" id="A0A5S5AXA4"/>
<sequence length="64" mass="7343">MWTVVYMATDRENAEKVVNALQSEGVLVKMKEVMKSKKRGCYIEILVPESEAEEAQKIILEKNL</sequence>
<evidence type="ECO:0000313" key="2">
    <source>
        <dbReference type="Proteomes" id="UP000322294"/>
    </source>
</evidence>
<keyword evidence="2" id="KW-1185">Reference proteome</keyword>
<reference evidence="1 2" key="1">
    <citation type="submission" date="2019-07" db="EMBL/GenBank/DDBJ databases">
        <title>Genomic Encyclopedia of Type Strains, Phase I: the one thousand microbial genomes (KMG-I) project.</title>
        <authorList>
            <person name="Kyrpides N."/>
        </authorList>
    </citation>
    <scope>NUCLEOTIDE SEQUENCE [LARGE SCALE GENOMIC DNA]</scope>
    <source>
        <strain evidence="1 2">DSM 16647</strain>
    </source>
</reference>
<accession>A0A5S5AXA4</accession>
<dbReference type="EMBL" id="VNHO01000008">
    <property type="protein sequence ID" value="TYP56712.1"/>
    <property type="molecule type" value="Genomic_DNA"/>
</dbReference>
<name>A0A5S5AXA4_9FIRM</name>
<proteinExistence type="predicted"/>
<dbReference type="OrthoDB" id="1684603at2"/>
<dbReference type="RefSeq" id="WP_148866777.1">
    <property type="nucleotide sequence ID" value="NZ_VNHO01000008.1"/>
</dbReference>
<organism evidence="1 2">
    <name type="scientific">Thermosediminibacter litoriperuensis</name>
    <dbReference type="NCBI Taxonomy" id="291989"/>
    <lineage>
        <taxon>Bacteria</taxon>
        <taxon>Bacillati</taxon>
        <taxon>Bacillota</taxon>
        <taxon>Clostridia</taxon>
        <taxon>Thermosediminibacterales</taxon>
        <taxon>Thermosediminibacteraceae</taxon>
        <taxon>Thermosediminibacter</taxon>
    </lineage>
</organism>
<gene>
    <name evidence="1" type="ORF">LZ11_00991</name>
</gene>